<comment type="function">
    <text evidence="1">Catalyzes the hydroxylation of the N(6)-(4-aminobutyl)-L-lysine intermediate produced by deoxyhypusine synthase/DHPS on a critical lysine of the eukaryotic translation initiation factor 5A/eIF-5A. This is the second step of the post-translational modification of that lysine into an unusual amino acid residue named hypusine. Hypusination is unique to mature eIF-5A factor and is essential for its function.</text>
</comment>
<dbReference type="GO" id="GO:0016491">
    <property type="term" value="F:oxidoreductase activity"/>
    <property type="evidence" value="ECO:0007669"/>
    <property type="project" value="TreeGrafter"/>
</dbReference>
<dbReference type="SMART" id="SM00567">
    <property type="entry name" value="EZ_HEAT"/>
    <property type="match status" value="7"/>
</dbReference>
<dbReference type="InterPro" id="IPR011989">
    <property type="entry name" value="ARM-like"/>
</dbReference>
<evidence type="ECO:0000313" key="3">
    <source>
        <dbReference type="EMBL" id="MBM3332027.1"/>
    </source>
</evidence>
<gene>
    <name evidence="3" type="ORF">FJY68_09295</name>
</gene>
<name>A0A937XF51_UNCW3</name>
<organism evidence="3 4">
    <name type="scientific">candidate division WOR-3 bacterium</name>
    <dbReference type="NCBI Taxonomy" id="2052148"/>
    <lineage>
        <taxon>Bacteria</taxon>
        <taxon>Bacteria division WOR-3</taxon>
    </lineage>
</organism>
<dbReference type="PROSITE" id="PS50077">
    <property type="entry name" value="HEAT_REPEAT"/>
    <property type="match status" value="1"/>
</dbReference>
<dbReference type="InterPro" id="IPR021133">
    <property type="entry name" value="HEAT_type_2"/>
</dbReference>
<sequence>MLFLRRKPKAGRAALDDFLSNWEKLQNFDPRERRDPTSRLVDFLTTIPQSVENGKRQLAEAGQQGTSSSVDYLLDAVSRLPSIGEWRLANGDWRSALEDPKTPWEKLENEVGVVAKLVNRFRVHELQAVSGPGRERVDRLRDRLRELGRWANRDEYAAAMHELEEAVAELDRALAEHDQAHPEYRQYVKQLAELYRLREEGFRALVAGDSPEGLSVTVESLSSPRPERVQLALEALLARGWQPATVDAKLDWYCAQARRPDLRARALAGLSVLVGQTTDPALLVDVVEPRLAREGLTDLQEEGLPDLRAGLLEHLAALGGERAAARLVAVLESHTDPPSLKVTVIRLLVKANPPEAVRLLTDAMSSIETEVRVAATQALATVSTETGTAERAAVLDRLVFALRDGEPVVRDAAVESLRKYPDAVGQLMQILLEDRNPAARESAARTFASELSPDAAATEVLARALSDEDAAVRRAAAEALAAQSRIPSLPEGRMRYLAAKQDWRGVRQAGRAAIPYLVPLLKDRDEAVRLEVVKLLGSLRERETAPEVSHLLSDASQEVRRQAALALVALGDGAQAVALRAAAAKEGFEDVRREMESAVRRLEKA</sequence>
<accession>A0A937XF51</accession>
<dbReference type="AlphaFoldDB" id="A0A937XF51"/>
<dbReference type="InterPro" id="IPR016024">
    <property type="entry name" value="ARM-type_fold"/>
</dbReference>
<feature type="coiled-coil region" evidence="2">
    <location>
        <begin position="153"/>
        <end position="180"/>
    </location>
</feature>
<keyword evidence="2" id="KW-0175">Coiled coil</keyword>
<dbReference type="PANTHER" id="PTHR12697">
    <property type="entry name" value="PBS LYASE HEAT-LIKE PROTEIN"/>
    <property type="match status" value="1"/>
</dbReference>
<dbReference type="InterPro" id="IPR004155">
    <property type="entry name" value="PBS_lyase_HEAT"/>
</dbReference>
<comment type="caution">
    <text evidence="3">The sequence shown here is derived from an EMBL/GenBank/DDBJ whole genome shotgun (WGS) entry which is preliminary data.</text>
</comment>
<protein>
    <submittedName>
        <fullName evidence="3">HEAT repeat domain-containing protein</fullName>
    </submittedName>
</protein>
<dbReference type="SUPFAM" id="SSF48371">
    <property type="entry name" value="ARM repeat"/>
    <property type="match status" value="2"/>
</dbReference>
<evidence type="ECO:0000256" key="1">
    <source>
        <dbReference type="ARBA" id="ARBA00045876"/>
    </source>
</evidence>
<dbReference type="Proteomes" id="UP000779900">
    <property type="component" value="Unassembled WGS sequence"/>
</dbReference>
<dbReference type="Pfam" id="PF13646">
    <property type="entry name" value="HEAT_2"/>
    <property type="match status" value="3"/>
</dbReference>
<evidence type="ECO:0000313" key="4">
    <source>
        <dbReference type="Proteomes" id="UP000779900"/>
    </source>
</evidence>
<evidence type="ECO:0000256" key="2">
    <source>
        <dbReference type="SAM" id="Coils"/>
    </source>
</evidence>
<reference evidence="3" key="1">
    <citation type="submission" date="2019-03" db="EMBL/GenBank/DDBJ databases">
        <title>Lake Tanganyika Metagenome-Assembled Genomes (MAGs).</title>
        <authorList>
            <person name="Tran P."/>
        </authorList>
    </citation>
    <scope>NUCLEOTIDE SEQUENCE</scope>
    <source>
        <strain evidence="3">K_DeepCast_150m_m2_040</strain>
    </source>
</reference>
<proteinExistence type="predicted"/>
<dbReference type="EMBL" id="VGIR01000056">
    <property type="protein sequence ID" value="MBM3332027.1"/>
    <property type="molecule type" value="Genomic_DNA"/>
</dbReference>
<dbReference type="Gene3D" id="1.25.10.10">
    <property type="entry name" value="Leucine-rich Repeat Variant"/>
    <property type="match status" value="3"/>
</dbReference>
<dbReference type="PANTHER" id="PTHR12697:SF5">
    <property type="entry name" value="DEOXYHYPUSINE HYDROXYLASE"/>
    <property type="match status" value="1"/>
</dbReference>